<dbReference type="PANTHER" id="PTHR43280">
    <property type="entry name" value="ARAC-FAMILY TRANSCRIPTIONAL REGULATOR"/>
    <property type="match status" value="1"/>
</dbReference>
<keyword evidence="6" id="KW-1185">Reference proteome</keyword>
<dbReference type="Pfam" id="PF12833">
    <property type="entry name" value="HTH_18"/>
    <property type="match status" value="1"/>
</dbReference>
<dbReference type="InterPro" id="IPR009057">
    <property type="entry name" value="Homeodomain-like_sf"/>
</dbReference>
<keyword evidence="1" id="KW-0805">Transcription regulation</keyword>
<evidence type="ECO:0000256" key="1">
    <source>
        <dbReference type="ARBA" id="ARBA00023015"/>
    </source>
</evidence>
<dbReference type="PROSITE" id="PS00041">
    <property type="entry name" value="HTH_ARAC_FAMILY_1"/>
    <property type="match status" value="1"/>
</dbReference>
<proteinExistence type="predicted"/>
<protein>
    <submittedName>
        <fullName evidence="5">AraC family transcriptional regulator</fullName>
    </submittedName>
</protein>
<keyword evidence="2" id="KW-0238">DNA-binding</keyword>
<dbReference type="InterPro" id="IPR018062">
    <property type="entry name" value="HTH_AraC-typ_CS"/>
</dbReference>
<dbReference type="SUPFAM" id="SSF46689">
    <property type="entry name" value="Homeodomain-like"/>
    <property type="match status" value="1"/>
</dbReference>
<evidence type="ECO:0000313" key="6">
    <source>
        <dbReference type="Proteomes" id="UP001430919"/>
    </source>
</evidence>
<dbReference type="Gene3D" id="1.10.10.60">
    <property type="entry name" value="Homeodomain-like"/>
    <property type="match status" value="1"/>
</dbReference>
<organism evidence="5 6">
    <name type="scientific">Flavobacterium pisciphilum</name>
    <dbReference type="NCBI Taxonomy" id="2893755"/>
    <lineage>
        <taxon>Bacteria</taxon>
        <taxon>Pseudomonadati</taxon>
        <taxon>Bacteroidota</taxon>
        <taxon>Flavobacteriia</taxon>
        <taxon>Flavobacteriales</taxon>
        <taxon>Flavobacteriaceae</taxon>
        <taxon>Flavobacterium</taxon>
    </lineage>
</organism>
<evidence type="ECO:0000256" key="3">
    <source>
        <dbReference type="ARBA" id="ARBA00023163"/>
    </source>
</evidence>
<sequence length="326" mass="37762">MKKITHHYGVELDWIEPLAKELEGKVDGNFILVPDYIHTGNRYVLNCDPNISVQYLDVEYNSEIHLSQDNKTDDFIGIYYDLTEGRAALLTDDVVNRIGRWSYNMAIIDSALRSDYIVKPGSKTFALCIFIKKEAIKGYFQNNAPFKNHIDNLLNSEINKIIRFTRMSNKSYNLLMNLRAKDLREVSFEFHLRGTVLNLIAEFIEQMVLDEMVIDTVDENDLANIIRSKIYLTANIKNAFPSIPFLAQEVGMSVSKYKKLFKKITGMTPNHFFMNNKLLESKRLLEEKRLTINQVSEELNFASSSYFITKFKDSFGMSPKNFIKQL</sequence>
<feature type="domain" description="HTH araC/xylS-type" evidence="4">
    <location>
        <begin position="226"/>
        <end position="325"/>
    </location>
</feature>
<dbReference type="SMART" id="SM00342">
    <property type="entry name" value="HTH_ARAC"/>
    <property type="match status" value="1"/>
</dbReference>
<gene>
    <name evidence="5" type="ORF">LNQ49_22925</name>
</gene>
<accession>A0ABS8N289</accession>
<dbReference type="InterPro" id="IPR018060">
    <property type="entry name" value="HTH_AraC"/>
</dbReference>
<name>A0ABS8N289_9FLAO</name>
<dbReference type="Proteomes" id="UP001430919">
    <property type="component" value="Unassembled WGS sequence"/>
</dbReference>
<evidence type="ECO:0000259" key="4">
    <source>
        <dbReference type="PROSITE" id="PS01124"/>
    </source>
</evidence>
<dbReference type="PANTHER" id="PTHR43280:SF2">
    <property type="entry name" value="HTH-TYPE TRANSCRIPTIONAL REGULATOR EXSA"/>
    <property type="match status" value="1"/>
</dbReference>
<comment type="caution">
    <text evidence="5">The sequence shown here is derived from an EMBL/GenBank/DDBJ whole genome shotgun (WGS) entry which is preliminary data.</text>
</comment>
<dbReference type="EMBL" id="JAJJMO010000001">
    <property type="protein sequence ID" value="MCC9074447.1"/>
    <property type="molecule type" value="Genomic_DNA"/>
</dbReference>
<reference evidence="5" key="1">
    <citation type="submission" date="2021-11" db="EMBL/GenBank/DDBJ databases">
        <title>Description of novel Flavobacterium species.</title>
        <authorList>
            <person name="Saticioglu I.B."/>
            <person name="Ay H."/>
            <person name="Altun S."/>
            <person name="Duman M."/>
        </authorList>
    </citation>
    <scope>NUCLEOTIDE SEQUENCE</scope>
    <source>
        <strain evidence="5">F-65</strain>
    </source>
</reference>
<evidence type="ECO:0000313" key="5">
    <source>
        <dbReference type="EMBL" id="MCC9074447.1"/>
    </source>
</evidence>
<keyword evidence="3" id="KW-0804">Transcription</keyword>
<dbReference type="PROSITE" id="PS01124">
    <property type="entry name" value="HTH_ARAC_FAMILY_2"/>
    <property type="match status" value="1"/>
</dbReference>
<dbReference type="RefSeq" id="WP_229991258.1">
    <property type="nucleotide sequence ID" value="NZ_JAJJMO010000001.1"/>
</dbReference>
<evidence type="ECO:0000256" key="2">
    <source>
        <dbReference type="ARBA" id="ARBA00023125"/>
    </source>
</evidence>